<gene>
    <name evidence="2" type="ORF">BjapCC829_28165</name>
</gene>
<organism evidence="2 3">
    <name type="scientific">Bradyrhizobium barranii</name>
    <dbReference type="NCBI Taxonomy" id="2992140"/>
    <lineage>
        <taxon>Bacteria</taxon>
        <taxon>Pseudomonadati</taxon>
        <taxon>Pseudomonadota</taxon>
        <taxon>Alphaproteobacteria</taxon>
        <taxon>Hyphomicrobiales</taxon>
        <taxon>Nitrobacteraceae</taxon>
        <taxon>Bradyrhizobium</taxon>
    </lineage>
</organism>
<evidence type="ECO:0000313" key="3">
    <source>
        <dbReference type="Proteomes" id="UP001430990"/>
    </source>
</evidence>
<proteinExistence type="predicted"/>
<dbReference type="RefSeq" id="WP_231142163.1">
    <property type="nucleotide sequence ID" value="NZ_CP088100.1"/>
</dbReference>
<accession>A0ABY3QFW5</accession>
<evidence type="ECO:0000313" key="2">
    <source>
        <dbReference type="EMBL" id="UFW83821.1"/>
    </source>
</evidence>
<reference evidence="2" key="1">
    <citation type="submission" date="2021-11" db="EMBL/GenBank/DDBJ databases">
        <title>Australian commercial rhizobial inoculants.</title>
        <authorList>
            <person name="Kohlmeier M.G."/>
            <person name="O'Hara G.W."/>
            <person name="Colombi E."/>
            <person name="Ramsay J.P."/>
            <person name="Terpolilli J."/>
        </authorList>
    </citation>
    <scope>NUCLEOTIDE SEQUENCE</scope>
    <source>
        <strain evidence="2">CC829</strain>
    </source>
</reference>
<keyword evidence="1" id="KW-0175">Coiled coil</keyword>
<sequence length="351" mass="39294">MSFEPGPATPQPFSAGVYLQSQLDVIEWLPPAAAERLRLLRQRAADAHRLIPEFETVREASTRKIEAANELKRLTDHPQDFGFNLKPDDPRVKSAIKHLEKMTADLKRLTELREVRTAAWHAASAAKAAVESWLRDGKPHGTTLEEVETEPPKLNKGEDVLSGIESLRRRVRELRADLHRIASAPYPSAFCKQRMREQIEALAQRGTPSVSRLVELDGPVDFQTQSLTSEVHAERRSLAFTETADALALVAWLHRDALIAALDREISTEADDKAALSHEARQKAEAEARGDLLAIERAETALVWRAMDERLPVEHRPDCNPLAILGCQLVTVPRTNGSPRSSPMHAWDVRR</sequence>
<protein>
    <recommendedName>
        <fullName evidence="4">Bartonella effector protein BID domain-containing protein</fullName>
    </recommendedName>
</protein>
<feature type="coiled-coil region" evidence="1">
    <location>
        <begin position="57"/>
        <end position="112"/>
    </location>
</feature>
<evidence type="ECO:0000256" key="1">
    <source>
        <dbReference type="SAM" id="Coils"/>
    </source>
</evidence>
<evidence type="ECO:0008006" key="4">
    <source>
        <dbReference type="Google" id="ProtNLM"/>
    </source>
</evidence>
<dbReference type="EMBL" id="CP088100">
    <property type="protein sequence ID" value="UFW83821.1"/>
    <property type="molecule type" value="Genomic_DNA"/>
</dbReference>
<name>A0ABY3QFW5_9BRAD</name>
<keyword evidence="3" id="KW-1185">Reference proteome</keyword>
<dbReference type="Proteomes" id="UP001430990">
    <property type="component" value="Chromosome"/>
</dbReference>